<reference evidence="1 2" key="1">
    <citation type="journal article" date="2020" name="Nat. Food">
        <title>A phased Vanilla planifolia genome enables genetic improvement of flavour and production.</title>
        <authorList>
            <person name="Hasing T."/>
            <person name="Tang H."/>
            <person name="Brym M."/>
            <person name="Khazi F."/>
            <person name="Huang T."/>
            <person name="Chambers A.H."/>
        </authorList>
    </citation>
    <scope>NUCLEOTIDE SEQUENCE [LARGE SCALE GENOMIC DNA]</scope>
    <source>
        <tissue evidence="1">Leaf</tissue>
    </source>
</reference>
<accession>A0A835RMD1</accession>
<comment type="caution">
    <text evidence="1">The sequence shown here is derived from an EMBL/GenBank/DDBJ whole genome shotgun (WGS) entry which is preliminary data.</text>
</comment>
<organism evidence="1 2">
    <name type="scientific">Vanilla planifolia</name>
    <name type="common">Vanilla</name>
    <dbReference type="NCBI Taxonomy" id="51239"/>
    <lineage>
        <taxon>Eukaryota</taxon>
        <taxon>Viridiplantae</taxon>
        <taxon>Streptophyta</taxon>
        <taxon>Embryophyta</taxon>
        <taxon>Tracheophyta</taxon>
        <taxon>Spermatophyta</taxon>
        <taxon>Magnoliopsida</taxon>
        <taxon>Liliopsida</taxon>
        <taxon>Asparagales</taxon>
        <taxon>Orchidaceae</taxon>
        <taxon>Vanilloideae</taxon>
        <taxon>Vanilleae</taxon>
        <taxon>Vanilla</taxon>
    </lineage>
</organism>
<dbReference type="Proteomes" id="UP000639772">
    <property type="component" value="Chromosome 3"/>
</dbReference>
<dbReference type="AlphaFoldDB" id="A0A835RMD1"/>
<protein>
    <submittedName>
        <fullName evidence="1">Uncharacterized protein</fullName>
    </submittedName>
</protein>
<name>A0A835RMD1_VANPL</name>
<gene>
    <name evidence="1" type="ORF">HPP92_007738</name>
</gene>
<dbReference type="EMBL" id="JADCNM010000003">
    <property type="protein sequence ID" value="KAG0490875.1"/>
    <property type="molecule type" value="Genomic_DNA"/>
</dbReference>
<sequence length="54" mass="6488">MARTMTVLAKYCHNRCKDYVAKSIESAGPWRIRYVHIRQLGISKDKKWSEELRY</sequence>
<proteinExistence type="predicted"/>
<evidence type="ECO:0000313" key="1">
    <source>
        <dbReference type="EMBL" id="KAG0490875.1"/>
    </source>
</evidence>
<evidence type="ECO:0000313" key="2">
    <source>
        <dbReference type="Proteomes" id="UP000639772"/>
    </source>
</evidence>